<dbReference type="NCBIfam" id="TIGR00324">
    <property type="entry name" value="endA"/>
    <property type="match status" value="1"/>
</dbReference>
<dbReference type="PANTHER" id="PTHR21227">
    <property type="entry name" value="TRNA-SPLICING ENDONUCLEASE SUBUNIT SEN2"/>
    <property type="match status" value="1"/>
</dbReference>
<dbReference type="GO" id="GO:0000213">
    <property type="term" value="F:tRNA-intron lyase activity"/>
    <property type="evidence" value="ECO:0007669"/>
    <property type="project" value="InterPro"/>
</dbReference>
<evidence type="ECO:0000313" key="4">
    <source>
        <dbReference type="Proteomes" id="UP000009375"/>
    </source>
</evidence>
<reference evidence="3 4" key="1">
    <citation type="journal article" date="2010" name="Proc. Natl. Acad. Sci. U.S.A.">
        <title>Enigmatic, ultrasmall, uncultivated Archaea.</title>
        <authorList>
            <person name="Baker B.J."/>
            <person name="Comolli L.R."/>
            <person name="Dick G.J."/>
            <person name="Hauser L.J."/>
            <person name="Hyatt D."/>
            <person name="Dill B.D."/>
            <person name="Land M.L."/>
            <person name="Verberkmoes N.C."/>
            <person name="Hettich R.L."/>
            <person name="Banfield J.F."/>
        </authorList>
    </citation>
    <scope>NUCLEOTIDE SEQUENCE [LARGE SCALE GENOMIC DNA]</scope>
</reference>
<dbReference type="InterPro" id="IPR006677">
    <property type="entry name" value="tRNA_intron_Endonuc_cat-like"/>
</dbReference>
<dbReference type="GO" id="GO:0006388">
    <property type="term" value="P:tRNA splicing, via endonucleolytic cleavage and ligation"/>
    <property type="evidence" value="ECO:0007669"/>
    <property type="project" value="InterPro"/>
</dbReference>
<organism evidence="3 4">
    <name type="scientific">Candidatus Parvarchaeum acidiphilum ARMAN-4</name>
    <dbReference type="NCBI Taxonomy" id="662760"/>
    <lineage>
        <taxon>Archaea</taxon>
        <taxon>Candidatus Parvarchaeota</taxon>
        <taxon>Candidatus Parvarchaeum</taxon>
    </lineage>
</organism>
<dbReference type="GO" id="GO:0003676">
    <property type="term" value="F:nucleic acid binding"/>
    <property type="evidence" value="ECO:0007669"/>
    <property type="project" value="InterPro"/>
</dbReference>
<dbReference type="AlphaFoldDB" id="D2EE73"/>
<dbReference type="SUPFAM" id="SSF53032">
    <property type="entry name" value="tRNA-intron endonuclease catalytic domain-like"/>
    <property type="match status" value="1"/>
</dbReference>
<dbReference type="InterPro" id="IPR036167">
    <property type="entry name" value="tRNA_intron_Endo_cat-like_sf"/>
</dbReference>
<evidence type="ECO:0000259" key="1">
    <source>
        <dbReference type="Pfam" id="PF01974"/>
    </source>
</evidence>
<dbReference type="Gene3D" id="3.40.1170.20">
    <property type="entry name" value="tRNA intron endonuclease, N-terminal domain"/>
    <property type="match status" value="1"/>
</dbReference>
<dbReference type="InterPro" id="IPR016442">
    <property type="entry name" value="tRNA_splic_arch_short"/>
</dbReference>
<dbReference type="SUPFAM" id="SSF55267">
    <property type="entry name" value="tRNA-intron endonuclease N-terminal domain-like"/>
    <property type="match status" value="1"/>
</dbReference>
<dbReference type="PIRSF" id="PIRSF005285">
    <property type="entry name" value="tRNA_splic_archaea"/>
    <property type="match status" value="1"/>
</dbReference>
<sequence>MKKVKKPQTRFVGSKVIVSDQALASTLFNKGNFGTFVDGNLVLSIEEAVYLNQKKELKIYDTDGKELKFNELINLAKKRQKRFWIRYLVYSDLKNNGYLPKTAFKYGGDFRVYNKGSIPGKEHAEWILYCSDEHESLPLLNFSAMNRVAHSVRKKLLMGVVDDEESVTYYEVNWVRM</sequence>
<dbReference type="Pfam" id="PF01974">
    <property type="entry name" value="tRNA_int_endo"/>
    <property type="match status" value="1"/>
</dbReference>
<protein>
    <submittedName>
        <fullName evidence="3">tRNA-intron endonuclease</fullName>
    </submittedName>
</protein>
<name>D2EE73_PARA4</name>
<proteinExistence type="predicted"/>
<dbReference type="InterPro" id="IPR006678">
    <property type="entry name" value="tRNA_intron_Endonuc_N"/>
</dbReference>
<keyword evidence="3" id="KW-0378">Hydrolase</keyword>
<dbReference type="GO" id="GO:0005737">
    <property type="term" value="C:cytoplasm"/>
    <property type="evidence" value="ECO:0007669"/>
    <property type="project" value="TreeGrafter"/>
</dbReference>
<dbReference type="Gene3D" id="3.40.1350.10">
    <property type="match status" value="1"/>
</dbReference>
<feature type="domain" description="tRNA intron endonuclease catalytic" evidence="1">
    <location>
        <begin position="83"/>
        <end position="169"/>
    </location>
</feature>
<dbReference type="InterPro" id="IPR036740">
    <property type="entry name" value="tRNA_intron_Endonuc_N_sf"/>
</dbReference>
<dbReference type="EMBL" id="GG730038">
    <property type="protein sequence ID" value="EEZ93328.1"/>
    <property type="molecule type" value="Genomic_DNA"/>
</dbReference>
<dbReference type="CDD" id="cd22363">
    <property type="entry name" value="tRNA-intron_lyase_C"/>
    <property type="match status" value="1"/>
</dbReference>
<keyword evidence="3" id="KW-0255">Endonuclease</keyword>
<dbReference type="Proteomes" id="UP000009375">
    <property type="component" value="Unassembled WGS sequence"/>
</dbReference>
<dbReference type="InterPro" id="IPR011856">
    <property type="entry name" value="tRNA_endonuc-like_dom_sf"/>
</dbReference>
<accession>D2EE73</accession>
<keyword evidence="3" id="KW-0540">Nuclease</keyword>
<feature type="domain" description="tRNA intron endonuclease N-terminal" evidence="2">
    <location>
        <begin position="9"/>
        <end position="72"/>
    </location>
</feature>
<dbReference type="Pfam" id="PF02778">
    <property type="entry name" value="tRNA_int_endo_N"/>
    <property type="match status" value="1"/>
</dbReference>
<evidence type="ECO:0000259" key="2">
    <source>
        <dbReference type="Pfam" id="PF02778"/>
    </source>
</evidence>
<gene>
    <name evidence="3" type="ORF">BJBARM4_0005</name>
</gene>
<evidence type="ECO:0000313" key="3">
    <source>
        <dbReference type="EMBL" id="EEZ93328.1"/>
    </source>
</evidence>
<dbReference type="PANTHER" id="PTHR21227:SF0">
    <property type="entry name" value="TRNA-SPLICING ENDONUCLEASE SUBUNIT SEN2"/>
    <property type="match status" value="1"/>
</dbReference>
<dbReference type="InterPro" id="IPR006676">
    <property type="entry name" value="tRNA_splic"/>
</dbReference>